<evidence type="ECO:0000313" key="2">
    <source>
        <dbReference type="EMBL" id="BBD78129.1"/>
    </source>
</evidence>
<reference evidence="2 3" key="1">
    <citation type="submission" date="2018-04" db="EMBL/GenBank/DDBJ databases">
        <title>Complete genome sequence of Hydrogenophilus thermoluteolus TH-1.</title>
        <authorList>
            <person name="Arai H."/>
        </authorList>
    </citation>
    <scope>NUCLEOTIDE SEQUENCE [LARGE SCALE GENOMIC DNA]</scope>
    <source>
        <strain evidence="2 3">TH-1</strain>
    </source>
</reference>
<dbReference type="GO" id="GO:0005737">
    <property type="term" value="C:cytoplasm"/>
    <property type="evidence" value="ECO:0007669"/>
    <property type="project" value="UniProtKB-SubCell"/>
</dbReference>
<feature type="coiled-coil region" evidence="1">
    <location>
        <begin position="57"/>
        <end position="84"/>
    </location>
</feature>
<keyword evidence="1" id="KW-0175">Coiled coil</keyword>
<dbReference type="InterPro" id="IPR007475">
    <property type="entry name" value="UbiK"/>
</dbReference>
<dbReference type="UniPathway" id="UPA00232"/>
<dbReference type="HAMAP" id="MF_02216">
    <property type="entry name" value="UbiK"/>
    <property type="match status" value="1"/>
</dbReference>
<evidence type="ECO:0000256" key="1">
    <source>
        <dbReference type="HAMAP-Rule" id="MF_02216"/>
    </source>
</evidence>
<keyword evidence="1" id="KW-0963">Cytoplasm</keyword>
<dbReference type="GO" id="GO:0006744">
    <property type="term" value="P:ubiquinone biosynthetic process"/>
    <property type="evidence" value="ECO:0007669"/>
    <property type="project" value="UniProtKB-UniRule"/>
</dbReference>
<gene>
    <name evidence="1" type="primary">ubiK</name>
    <name evidence="2" type="ORF">HPTL_1873</name>
</gene>
<dbReference type="KEGG" id="htl:HPTL_1873"/>
<dbReference type="Proteomes" id="UP000262004">
    <property type="component" value="Chromosome"/>
</dbReference>
<comment type="function">
    <text evidence="1">Required for efficient ubiquinone (coenzyme Q) biosynthesis. UbiK is probably an accessory factor of Ubi enzymes and facilitates ubiquinone biosynthesis by acting as an assembly factor, a targeting factor, or both.</text>
</comment>
<dbReference type="PANTHER" id="PTHR38040">
    <property type="entry name" value="UBIQUINONE BIOSYNTHESIS ACCESSORY FACTOR UBIK"/>
    <property type="match status" value="1"/>
</dbReference>
<keyword evidence="3" id="KW-1185">Reference proteome</keyword>
<dbReference type="OrthoDB" id="5297354at2"/>
<comment type="pathway">
    <text evidence="1">Cofactor biosynthesis; ubiquinone biosynthesis.</text>
</comment>
<dbReference type="AlphaFoldDB" id="A0A2Z6E0L4"/>
<organism evidence="2 3">
    <name type="scientific">Hydrogenophilus thermoluteolus</name>
    <name type="common">Pseudomonas hydrogenothermophila</name>
    <dbReference type="NCBI Taxonomy" id="297"/>
    <lineage>
        <taxon>Bacteria</taxon>
        <taxon>Pseudomonadati</taxon>
        <taxon>Pseudomonadota</taxon>
        <taxon>Hydrogenophilia</taxon>
        <taxon>Hydrogenophilales</taxon>
        <taxon>Hydrogenophilaceae</taxon>
        <taxon>Hydrogenophilus</taxon>
    </lineage>
</organism>
<comment type="similarity">
    <text evidence="1">Belongs to the UbiK family.</text>
</comment>
<protein>
    <recommendedName>
        <fullName evidence="1">Ubiquinone biosynthesis accessory factor UbiK</fullName>
    </recommendedName>
</protein>
<dbReference type="GO" id="GO:0016853">
    <property type="term" value="F:isomerase activity"/>
    <property type="evidence" value="ECO:0007669"/>
    <property type="project" value="UniProtKB-KW"/>
</dbReference>
<dbReference type="PANTHER" id="PTHR38040:SF1">
    <property type="entry name" value="UBIQUINONE BIOSYNTHESIS ACCESSORY FACTOR UBIK"/>
    <property type="match status" value="1"/>
</dbReference>
<accession>A0A2Z6E0L4</accession>
<sequence length="86" mass="10049">MVLKPPAFDEVAQKLRELTETSPLRDFEKNAKLLMASMFERMDLVTREEFEALRESLHHLRQETARLHERVAQLEAKLGDVEREGS</sequence>
<name>A0A2Z6E0L4_HYDTE</name>
<keyword evidence="1" id="KW-0831">Ubiquinone biosynthesis</keyword>
<keyword evidence="2" id="KW-0413">Isomerase</keyword>
<dbReference type="EMBL" id="AP018558">
    <property type="protein sequence ID" value="BBD78129.1"/>
    <property type="molecule type" value="Genomic_DNA"/>
</dbReference>
<evidence type="ECO:0000313" key="3">
    <source>
        <dbReference type="Proteomes" id="UP000262004"/>
    </source>
</evidence>
<comment type="subcellular location">
    <subcellularLocation>
        <location evidence="1">Cytoplasm</location>
    </subcellularLocation>
</comment>
<proteinExistence type="inferred from homology"/>
<dbReference type="Pfam" id="PF04380">
    <property type="entry name" value="BMFP"/>
    <property type="match status" value="1"/>
</dbReference>